<sequence length="311" mass="34487">MISAHSIIDQFKAAMLEAGIEPPTTIQADGVLHRFHIAGRKSGSLDGAYNLHLDGAKPAGYFEDFKAGIKTTWKADGPAKALTPNERAEQDAARRRREAELAAKHNKVAASARREYRKAQAWPFEPTGYMQRKQLPSAHCAKRGRFDRRVRCVDGSVRRLIVDDVLLVPVLDRGERIRNIQYIFDKTPPELGRDKTFLAGGELSGCFCRIGAPSETVFITEGFADAVCLHYDTACRVYIAFSAGNMPAVALIVRKMHPEALIIVCRDNDAVGIRKGDEAAALVDGTVYAPPFGKDYNDSFIEQRRLERERG</sequence>
<organism evidence="1 2">
    <name type="scientific">Methylomonas fluvii</name>
    <dbReference type="NCBI Taxonomy" id="1854564"/>
    <lineage>
        <taxon>Bacteria</taxon>
        <taxon>Pseudomonadati</taxon>
        <taxon>Pseudomonadota</taxon>
        <taxon>Gammaproteobacteria</taxon>
        <taxon>Methylococcales</taxon>
        <taxon>Methylococcaceae</taxon>
        <taxon>Methylomonas</taxon>
    </lineage>
</organism>
<reference evidence="1 2" key="1">
    <citation type="submission" date="2020-09" db="EMBL/GenBank/DDBJ databases">
        <title>Methylomonas albis sp. nov. and Methylomonas fluvii sp. nov.: Two cold-adapted methanotrophs from the River Elbe and an amended description of Methylovulum psychrotolerans strain Eb1.</title>
        <authorList>
            <person name="Bussmann I.K."/>
            <person name="Klings K.-W."/>
            <person name="Warnstedt J."/>
            <person name="Hoppert M."/>
            <person name="Saborowski A."/>
            <person name="Horn F."/>
            <person name="Liebner S."/>
        </authorList>
    </citation>
    <scope>NUCLEOTIDE SEQUENCE [LARGE SCALE GENOMIC DNA]</scope>
    <source>
        <strain evidence="1 2">EbB</strain>
    </source>
</reference>
<gene>
    <name evidence="1" type="ORF">EBB_20150</name>
</gene>
<dbReference type="Proteomes" id="UP000641152">
    <property type="component" value="Unassembled WGS sequence"/>
</dbReference>
<comment type="caution">
    <text evidence="1">The sequence shown here is derived from an EMBL/GenBank/DDBJ whole genome shotgun (WGS) entry which is preliminary data.</text>
</comment>
<keyword evidence="2" id="KW-1185">Reference proteome</keyword>
<evidence type="ECO:0000313" key="1">
    <source>
        <dbReference type="EMBL" id="MBD9362777.1"/>
    </source>
</evidence>
<dbReference type="CDD" id="cd01029">
    <property type="entry name" value="TOPRIM_primases"/>
    <property type="match status" value="1"/>
</dbReference>
<name>A0ABR9DI85_9GAMM</name>
<dbReference type="InterPro" id="IPR034154">
    <property type="entry name" value="TOPRIM_DnaG/twinkle"/>
</dbReference>
<dbReference type="RefSeq" id="WP_192395521.1">
    <property type="nucleotide sequence ID" value="NZ_CAJHIU010000003.1"/>
</dbReference>
<dbReference type="EMBL" id="JACXST010000003">
    <property type="protein sequence ID" value="MBD9362777.1"/>
    <property type="molecule type" value="Genomic_DNA"/>
</dbReference>
<evidence type="ECO:0008006" key="3">
    <source>
        <dbReference type="Google" id="ProtNLM"/>
    </source>
</evidence>
<protein>
    <recommendedName>
        <fullName evidence="3">Toprim domain-containing protein</fullName>
    </recommendedName>
</protein>
<proteinExistence type="predicted"/>
<evidence type="ECO:0000313" key="2">
    <source>
        <dbReference type="Proteomes" id="UP000641152"/>
    </source>
</evidence>
<accession>A0ABR9DI85</accession>